<keyword evidence="1" id="KW-1185">Reference proteome</keyword>
<dbReference type="InParanoid" id="A0A6I8V4H2"/>
<dbReference type="OMA" id="ECIGMEI"/>
<accession>A0A6I8V4H2</accession>
<reference evidence="2" key="2">
    <citation type="submission" date="2025-08" db="UniProtKB">
        <authorList>
            <consortium name="RefSeq"/>
        </authorList>
    </citation>
    <scope>IDENTIFICATION</scope>
    <source>
        <strain evidence="2">MV-25-SWS-2005</strain>
        <tissue evidence="2">Whole body</tissue>
    </source>
</reference>
<dbReference type="KEGG" id="dpo:6898674"/>
<evidence type="ECO:0000313" key="1">
    <source>
        <dbReference type="Proteomes" id="UP000001819"/>
    </source>
</evidence>
<dbReference type="RefSeq" id="XP_002138679.1">
    <property type="nucleotide sequence ID" value="XM_002138643.3"/>
</dbReference>
<dbReference type="GeneID" id="6898674"/>
<gene>
    <name evidence="2" type="primary">LOC6898674</name>
</gene>
<dbReference type="AlphaFoldDB" id="A0A6I8V4H2"/>
<name>A0A6I8V4H2_DROPS</name>
<dbReference type="Bgee" id="FBgn0245661">
    <property type="expression patterns" value="Expressed in male reproductive system and 3 other cell types or tissues"/>
</dbReference>
<evidence type="ECO:0000313" key="2">
    <source>
        <dbReference type="RefSeq" id="XP_002138679.1"/>
    </source>
</evidence>
<reference evidence="1" key="1">
    <citation type="submission" date="2024-06" db="UniProtKB">
        <authorList>
            <consortium name="RefSeq"/>
        </authorList>
    </citation>
    <scope>NUCLEOTIDE SEQUENCE [LARGE SCALE GENOMIC DNA]</scope>
    <source>
        <strain evidence="1">MV2-25</strain>
    </source>
</reference>
<proteinExistence type="predicted"/>
<dbReference type="FunCoup" id="A0A6I8V4H2">
    <property type="interactions" value="1"/>
</dbReference>
<organism evidence="1 2">
    <name type="scientific">Drosophila pseudoobscura pseudoobscura</name>
    <name type="common">Fruit fly</name>
    <dbReference type="NCBI Taxonomy" id="46245"/>
    <lineage>
        <taxon>Eukaryota</taxon>
        <taxon>Metazoa</taxon>
        <taxon>Ecdysozoa</taxon>
        <taxon>Arthropoda</taxon>
        <taxon>Hexapoda</taxon>
        <taxon>Insecta</taxon>
        <taxon>Pterygota</taxon>
        <taxon>Neoptera</taxon>
        <taxon>Endopterygota</taxon>
        <taxon>Diptera</taxon>
        <taxon>Brachycera</taxon>
        <taxon>Muscomorpha</taxon>
        <taxon>Ephydroidea</taxon>
        <taxon>Drosophilidae</taxon>
        <taxon>Drosophila</taxon>
        <taxon>Sophophora</taxon>
    </lineage>
</organism>
<sequence length="52" mass="5831">MVKSVNPLSFVRGIYNNEFQWMLVKSYALFFLGVRVAKELVGLELMPAVGPA</sequence>
<protein>
    <submittedName>
        <fullName evidence="2">Uncharacterized protein</fullName>
    </submittedName>
</protein>
<dbReference type="Proteomes" id="UP000001819">
    <property type="component" value="Chromosome 3"/>
</dbReference>